<dbReference type="OrthoDB" id="8450322at2"/>
<accession>A0A1H9FDZ1</accession>
<evidence type="ECO:0000313" key="3">
    <source>
        <dbReference type="Proteomes" id="UP000199647"/>
    </source>
</evidence>
<dbReference type="RefSeq" id="WP_092495968.1">
    <property type="nucleotide sequence ID" value="NZ_FOFG01000004.1"/>
</dbReference>
<protein>
    <submittedName>
        <fullName evidence="2">Uncharacterized protein</fullName>
    </submittedName>
</protein>
<dbReference type="STRING" id="1855383.SAMN05216548_10489"/>
<feature type="compositionally biased region" description="Basic and acidic residues" evidence="1">
    <location>
        <begin position="103"/>
        <end position="119"/>
    </location>
</feature>
<gene>
    <name evidence="2" type="ORF">SAMN05216548_10489</name>
</gene>
<proteinExistence type="predicted"/>
<keyword evidence="3" id="KW-1185">Reference proteome</keyword>
<dbReference type="EMBL" id="FOFG01000004">
    <property type="protein sequence ID" value="SEQ36156.1"/>
    <property type="molecule type" value="Genomic_DNA"/>
</dbReference>
<evidence type="ECO:0000313" key="2">
    <source>
        <dbReference type="EMBL" id="SEQ36156.1"/>
    </source>
</evidence>
<dbReference type="Proteomes" id="UP000199647">
    <property type="component" value="Unassembled WGS sequence"/>
</dbReference>
<sequence length="126" mass="13761">MSRDTREGSPISADFDVGDDSDLPGYDQPISADDIDAVLSGPEGSVEERRAVLTGMLDQLRTRGGMDESDEFGSLVSRVEDALATLESPAEDFGTPGGYGMDPDDRLDQPDEILERQEDYEAEERE</sequence>
<name>A0A1H9FDZ1_9HYPH</name>
<dbReference type="AlphaFoldDB" id="A0A1H9FDZ1"/>
<reference evidence="2 3" key="1">
    <citation type="submission" date="2016-10" db="EMBL/GenBank/DDBJ databases">
        <authorList>
            <person name="de Groot N.N."/>
        </authorList>
    </citation>
    <scope>NUCLEOTIDE SEQUENCE [LARGE SCALE GENOMIC DNA]</scope>
    <source>
        <strain evidence="2 3">A52C2</strain>
    </source>
</reference>
<organism evidence="2 3">
    <name type="scientific">Faunimonas pinastri</name>
    <dbReference type="NCBI Taxonomy" id="1855383"/>
    <lineage>
        <taxon>Bacteria</taxon>
        <taxon>Pseudomonadati</taxon>
        <taxon>Pseudomonadota</taxon>
        <taxon>Alphaproteobacteria</taxon>
        <taxon>Hyphomicrobiales</taxon>
        <taxon>Afifellaceae</taxon>
        <taxon>Faunimonas</taxon>
    </lineage>
</organism>
<feature type="region of interest" description="Disordered" evidence="1">
    <location>
        <begin position="1"/>
        <end position="46"/>
    </location>
</feature>
<evidence type="ECO:0000256" key="1">
    <source>
        <dbReference type="SAM" id="MobiDB-lite"/>
    </source>
</evidence>
<feature type="region of interest" description="Disordered" evidence="1">
    <location>
        <begin position="83"/>
        <end position="126"/>
    </location>
</feature>